<sequence length="455" mass="50566">MKHLLTKKNAVFTLAVLTAVGAFAADNPLAKYLEVPGGATTLPVSVAKAPFSLEFAQDAQQRFENFHYQLGGDHALYYNLHLSEVLHTATSKPNMEYRPLKKKMNKKIGSAVTFTVKEGELSLDEYAEHPNHRVQGILMIHKGKIVYETYPGMNPMDVHAWMSPGKSTVGLVIAQLEAEGKIDMNKEVVHYLPEFKGSNWDGIKMIDAANMATALQLEETMEAIIDPESVIVKFFSAEFGAPNPATGQVDNWLEILKGAEEIKGENPGERFRYSSAVTQVFIVIAERIENKTWAKLFQDRVWGKMTARLSMQHHLTPDGTSVAHGLLSTTLEDFGRFGMLFTPSWDKAAVEPVVSAQVLKRLQTAGSREAFVAGAKYQGLIDDFGEEPLMNSYQFDAVFEDGALWKHGNIGQGIYIDPKRDFVGVYFSTNGYIPPYGEDKMPGFLRRSAKYLAGE</sequence>
<gene>
    <name evidence="3" type="ORF">ACFL2Z_02445</name>
</gene>
<organism evidence="3 4">
    <name type="scientific">Eiseniibacteriota bacterium</name>
    <dbReference type="NCBI Taxonomy" id="2212470"/>
    <lineage>
        <taxon>Bacteria</taxon>
        <taxon>Candidatus Eiseniibacteriota</taxon>
    </lineage>
</organism>
<dbReference type="Pfam" id="PF00144">
    <property type="entry name" value="Beta-lactamase"/>
    <property type="match status" value="1"/>
</dbReference>
<feature type="chain" id="PRO_5046201660" evidence="1">
    <location>
        <begin position="25"/>
        <end position="455"/>
    </location>
</feature>
<accession>A0ABV6YNW6</accession>
<feature type="domain" description="Beta-lactamase-related" evidence="2">
    <location>
        <begin position="137"/>
        <end position="433"/>
    </location>
</feature>
<reference evidence="3 4" key="1">
    <citation type="submission" date="2024-09" db="EMBL/GenBank/DDBJ databases">
        <authorList>
            <person name="D'Angelo T."/>
        </authorList>
    </citation>
    <scope>NUCLEOTIDE SEQUENCE [LARGE SCALE GENOMIC DNA]</scope>
    <source>
        <strain evidence="3">SAG AM-311-F02</strain>
    </source>
</reference>
<dbReference type="Gene3D" id="3.40.710.10">
    <property type="entry name" value="DD-peptidase/beta-lactamase superfamily"/>
    <property type="match status" value="1"/>
</dbReference>
<evidence type="ECO:0000313" key="3">
    <source>
        <dbReference type="EMBL" id="MFC1799754.1"/>
    </source>
</evidence>
<evidence type="ECO:0000313" key="4">
    <source>
        <dbReference type="Proteomes" id="UP001594288"/>
    </source>
</evidence>
<dbReference type="InterPro" id="IPR001466">
    <property type="entry name" value="Beta-lactam-related"/>
</dbReference>
<dbReference type="EC" id="3.-.-.-" evidence="3"/>
<dbReference type="InterPro" id="IPR012338">
    <property type="entry name" value="Beta-lactam/transpept-like"/>
</dbReference>
<keyword evidence="4" id="KW-1185">Reference proteome</keyword>
<dbReference type="Proteomes" id="UP001594288">
    <property type="component" value="Unassembled WGS sequence"/>
</dbReference>
<protein>
    <submittedName>
        <fullName evidence="3">Serine hydrolase domain-containing protein</fullName>
        <ecNumber evidence="3">3.-.-.-</ecNumber>
    </submittedName>
</protein>
<feature type="signal peptide" evidence="1">
    <location>
        <begin position="1"/>
        <end position="24"/>
    </location>
</feature>
<keyword evidence="3" id="KW-0378">Hydrolase</keyword>
<dbReference type="EMBL" id="JBHPEI010000027">
    <property type="protein sequence ID" value="MFC1799754.1"/>
    <property type="molecule type" value="Genomic_DNA"/>
</dbReference>
<dbReference type="PANTHER" id="PTHR43283:SF7">
    <property type="entry name" value="BETA-LACTAMASE-RELATED DOMAIN-CONTAINING PROTEIN"/>
    <property type="match status" value="1"/>
</dbReference>
<keyword evidence="1" id="KW-0732">Signal</keyword>
<dbReference type="GO" id="GO:0016787">
    <property type="term" value="F:hydrolase activity"/>
    <property type="evidence" value="ECO:0007669"/>
    <property type="project" value="UniProtKB-KW"/>
</dbReference>
<evidence type="ECO:0000259" key="2">
    <source>
        <dbReference type="Pfam" id="PF00144"/>
    </source>
</evidence>
<dbReference type="PANTHER" id="PTHR43283">
    <property type="entry name" value="BETA-LACTAMASE-RELATED"/>
    <property type="match status" value="1"/>
</dbReference>
<evidence type="ECO:0000256" key="1">
    <source>
        <dbReference type="SAM" id="SignalP"/>
    </source>
</evidence>
<dbReference type="InterPro" id="IPR050789">
    <property type="entry name" value="Diverse_Enzym_Activities"/>
</dbReference>
<comment type="caution">
    <text evidence="3">The sequence shown here is derived from an EMBL/GenBank/DDBJ whole genome shotgun (WGS) entry which is preliminary data.</text>
</comment>
<dbReference type="SUPFAM" id="SSF56601">
    <property type="entry name" value="beta-lactamase/transpeptidase-like"/>
    <property type="match status" value="1"/>
</dbReference>
<proteinExistence type="predicted"/>
<name>A0ABV6YNW6_UNCEI</name>